<comment type="caution">
    <text evidence="8">The sequence shown here is derived from an EMBL/GenBank/DDBJ whole genome shotgun (WGS) entry which is preliminary data.</text>
</comment>
<feature type="transmembrane region" description="Helical" evidence="6">
    <location>
        <begin position="9"/>
        <end position="32"/>
    </location>
</feature>
<dbReference type="InterPro" id="IPR010432">
    <property type="entry name" value="RDD"/>
</dbReference>
<dbReference type="EMBL" id="AAVT01000003">
    <property type="protein sequence ID" value="EAW31362.1"/>
    <property type="molecule type" value="Genomic_DNA"/>
</dbReference>
<evidence type="ECO:0000256" key="1">
    <source>
        <dbReference type="ARBA" id="ARBA00004651"/>
    </source>
</evidence>
<name>A0YC43_9GAMM</name>
<evidence type="ECO:0000256" key="2">
    <source>
        <dbReference type="ARBA" id="ARBA00022475"/>
    </source>
</evidence>
<dbReference type="STRING" id="247633.GP2143_07429"/>
<evidence type="ECO:0000256" key="5">
    <source>
        <dbReference type="ARBA" id="ARBA00023136"/>
    </source>
</evidence>
<protein>
    <submittedName>
        <fullName evidence="8">Predicted membrane protein/domain</fullName>
    </submittedName>
</protein>
<keyword evidence="2" id="KW-1003">Cell membrane</keyword>
<comment type="subcellular location">
    <subcellularLocation>
        <location evidence="1">Cell membrane</location>
        <topology evidence="1">Multi-pass membrane protein</topology>
    </subcellularLocation>
</comment>
<proteinExistence type="predicted"/>
<dbReference type="GO" id="GO:0005886">
    <property type="term" value="C:plasma membrane"/>
    <property type="evidence" value="ECO:0007669"/>
    <property type="project" value="UniProtKB-SubCell"/>
</dbReference>
<accession>A0YC43</accession>
<feature type="domain" description="RDD" evidence="7">
    <location>
        <begin position="7"/>
        <end position="133"/>
    </location>
</feature>
<gene>
    <name evidence="8" type="ORF">GP2143_07429</name>
</gene>
<sequence length="143" mass="16101">MQHPDCAGFWIRVAATMIDSVLILAVITPFILLLGEPMHNISDSTLPTAENLILNYFIPALAIIAFWMYKSSTPGKMIFHLKIVDAKTGEKPTKKQLIGRYFAYYISILPFMLGFVWVAIDSKKQGWHDKMAGTLVVKAKLEN</sequence>
<dbReference type="eggNOG" id="COG1714">
    <property type="taxonomic scope" value="Bacteria"/>
</dbReference>
<dbReference type="PANTHER" id="PTHR36115:SF4">
    <property type="entry name" value="MEMBRANE PROTEIN"/>
    <property type="match status" value="1"/>
</dbReference>
<dbReference type="InterPro" id="IPR051791">
    <property type="entry name" value="Pra-immunoreactive"/>
</dbReference>
<keyword evidence="3 6" id="KW-0812">Transmembrane</keyword>
<organism evidence="8 9">
    <name type="scientific">marine gamma proteobacterium HTCC2143</name>
    <dbReference type="NCBI Taxonomy" id="247633"/>
    <lineage>
        <taxon>Bacteria</taxon>
        <taxon>Pseudomonadati</taxon>
        <taxon>Pseudomonadota</taxon>
        <taxon>Gammaproteobacteria</taxon>
        <taxon>Cellvibrionales</taxon>
        <taxon>Spongiibacteraceae</taxon>
        <taxon>BD1-7 clade</taxon>
    </lineage>
</organism>
<evidence type="ECO:0000256" key="3">
    <source>
        <dbReference type="ARBA" id="ARBA00022692"/>
    </source>
</evidence>
<dbReference type="PANTHER" id="PTHR36115">
    <property type="entry name" value="PROLINE-RICH ANTIGEN HOMOLOG-RELATED"/>
    <property type="match status" value="1"/>
</dbReference>
<evidence type="ECO:0000259" key="7">
    <source>
        <dbReference type="Pfam" id="PF06271"/>
    </source>
</evidence>
<dbReference type="AlphaFoldDB" id="A0YC43"/>
<feature type="transmembrane region" description="Helical" evidence="6">
    <location>
        <begin position="101"/>
        <end position="120"/>
    </location>
</feature>
<dbReference type="Pfam" id="PF06271">
    <property type="entry name" value="RDD"/>
    <property type="match status" value="1"/>
</dbReference>
<evidence type="ECO:0000256" key="4">
    <source>
        <dbReference type="ARBA" id="ARBA00022989"/>
    </source>
</evidence>
<keyword evidence="5 6" id="KW-0472">Membrane</keyword>
<dbReference type="Proteomes" id="UP000004931">
    <property type="component" value="Unassembled WGS sequence"/>
</dbReference>
<evidence type="ECO:0000256" key="6">
    <source>
        <dbReference type="SAM" id="Phobius"/>
    </source>
</evidence>
<evidence type="ECO:0000313" key="8">
    <source>
        <dbReference type="EMBL" id="EAW31362.1"/>
    </source>
</evidence>
<feature type="transmembrane region" description="Helical" evidence="6">
    <location>
        <begin position="52"/>
        <end position="69"/>
    </location>
</feature>
<dbReference type="OrthoDB" id="9793824at2"/>
<evidence type="ECO:0000313" key="9">
    <source>
        <dbReference type="Proteomes" id="UP000004931"/>
    </source>
</evidence>
<reference evidence="8 9" key="1">
    <citation type="journal article" date="2010" name="J. Bacteriol.">
        <title>Genome sequence of the oligotrophic marine Gammaproteobacterium HTCC2143, isolated from the Oregon Coast.</title>
        <authorList>
            <person name="Oh H.M."/>
            <person name="Kang I."/>
            <person name="Ferriera S."/>
            <person name="Giovannoni S.J."/>
            <person name="Cho J.C."/>
        </authorList>
    </citation>
    <scope>NUCLEOTIDE SEQUENCE [LARGE SCALE GENOMIC DNA]</scope>
    <source>
        <strain evidence="8 9">HTCC2143</strain>
    </source>
</reference>
<keyword evidence="9" id="KW-1185">Reference proteome</keyword>
<keyword evidence="4 6" id="KW-1133">Transmembrane helix</keyword>